<dbReference type="CDD" id="cd17936">
    <property type="entry name" value="EEXXEc_NFX1"/>
    <property type="match status" value="1"/>
</dbReference>
<dbReference type="InterPro" id="IPR050773">
    <property type="entry name" value="CbxX/CfxQ_RuBisCO_ESX"/>
</dbReference>
<dbReference type="OrthoDB" id="2423195at2759"/>
<dbReference type="PRINTS" id="PR00819">
    <property type="entry name" value="CBXCFQXSUPER"/>
</dbReference>
<dbReference type="Pfam" id="PF00004">
    <property type="entry name" value="AAA"/>
    <property type="match status" value="3"/>
</dbReference>
<feature type="region of interest" description="Disordered" evidence="4">
    <location>
        <begin position="2141"/>
        <end position="2284"/>
    </location>
</feature>
<dbReference type="GO" id="GO:0005524">
    <property type="term" value="F:ATP binding"/>
    <property type="evidence" value="ECO:0007669"/>
    <property type="project" value="UniProtKB-KW"/>
</dbReference>
<dbReference type="InterPro" id="IPR041627">
    <property type="entry name" value="AAA_lid_6"/>
</dbReference>
<dbReference type="InterPro" id="IPR000641">
    <property type="entry name" value="CbxX/CfxQ"/>
</dbReference>
<feature type="domain" description="AAA+ ATPase" evidence="5">
    <location>
        <begin position="1631"/>
        <end position="1777"/>
    </location>
</feature>
<dbReference type="Pfam" id="PF13087">
    <property type="entry name" value="AAA_12"/>
    <property type="match status" value="1"/>
</dbReference>
<dbReference type="GO" id="GO:0004386">
    <property type="term" value="F:helicase activity"/>
    <property type="evidence" value="ECO:0007669"/>
    <property type="project" value="InterPro"/>
</dbReference>
<dbReference type="GO" id="GO:0016887">
    <property type="term" value="F:ATP hydrolysis activity"/>
    <property type="evidence" value="ECO:0007669"/>
    <property type="project" value="InterPro"/>
</dbReference>
<gene>
    <name evidence="6" type="ORF">M413DRAFT_25380</name>
</gene>
<sequence>MDCHNPRTARLTKIFSSILNGQMDMAPHLGPLFLEAMYTQQDRVACAGKLVVSNSGLSALQAAIRYDLSPKFLNSHATAVLEFLQTPDLKSINNGRFLTDIIIKIVDPPMFWMEFRGAFMKGELDESAAASFGWLLLQLCSLPIDQATPYRQDADMPCILASLLNSSSQKAVLLGTKIQEILTVATPATIIGLSGGVGPGGRHDNDFVDFRMISILPTSGELSCTDTPFLRPASVLEDPATESNRIAIHLDNQFRLLREDMLYEMREELDVALGKKKGYRKGIKIDNLSVEEIDLGPEGKRTKWGLVGVCKEDLPQLKGLEGKARKAFLDEKRNFFKHQSLACLLAGKEILAFPTINRDETRLARNPPEIVLQFENTEGTRFALRKLKRENDIKLIQIDTAVFAYEPVLKGLQQANNSLPLSSELLLWKKGDVLEEIPVANQATTVINALRQDPHTNLKPLLRTSSDIRLDASQAQSLLSGLTQKVSLIQGPPGTGKSFIGALIAKAIHDFTKQTILVVCYTNHALDDILESLLDIGIPAPSMLRIGGKSTAKTEQLKLQFQNQGSARNWTAIDELKGQLENLTRAVDRAFERYSLSKYPLTDVLGYLEVWEPQYFQAFCVPKSEDGMQIVGANSKAIGPDYLLEKWVKNHGPGPFAQSVVESNSDVWTMPHKNRKEHFQRWNDALLDESIEELSENTAAYARCQQRLQSEFGSDTASVLRKIQTFNPDILLVEEAGEILESHVLTSIGPETSQMILIGDHKQLRPKVNHYRLTVEKGEGFDLNCSLFERLILKDYPHESLSEQHRMRPEISALIRHLTYPELRDAPKTANRPNLLGVQDNIVFIHHENPEDDIKQLADRRDMASTTSKQNSFEIHMILKIVKYLAQQGYGTDKLVILTPYLGQLSKLRDILKKDNDPVLNDLDSHELVRAGLMNPAQAELHKKPIRLATIDNYQGEESDIVVVSLTRSNVKGDIGFMFSPERLNVLLSRARNSLIMIGNANTFKKAKKGGELWRDLFDLLGHGKHIYQGFPVKCERHPDTNAILARVEEFDEFCPDGGCNLPCGTILSCSHPCPSKCHELSDHSQLKCMEMMTSKCSNGHTQAWPCSIGRPRECGVCERAKKLAKKQKQEELAAQARREAEQKKHLEQMDKLNAEIEAEKRLREAERLEKQRGNALRQKQFDLDSLREARASASTSDNPASDGCGADPPEANAPALNASASNDLTNSSSTNSLFANSPFSNSTPPTPSAQPSARSSLFGKFLSTVASAIAPSPTASQPSNAPQSIGKPFKPIQKSDSEIEWKRQKDVEGANNDAIDAIMDMTGLESIKKQVLGIKAKIDTSARQRSPVTQESFNVVFLGNPGTGKTTIARHYAKFLSSTKVLPGEGFAETTGALLATNGVSKAEEILQGLIRGGGGAIFIDEAYQLTSGNNPGGPAVLDFLLAEMENRVGTLVFILAGYNKEMEKFFEHNPGLKSRVPYQFHFADYKDEELMHMFEGLMKQAFAGKMRVDGGIQGLYGRIVIRRLGRRRGTPGFGNARDLRILFSKIKERQAVRLTQERKDGQRVDDFLMLKEDLIGPDPTVALKSSKAWEDLKTLIGLKSVKESVASFFELVEENYKRELLEKEPMNMSLNRVFLGSPGTGKTTVAKLYGQILADIGLLSNGEVVLKNPSDFVGAVIGASEANTKAILANAVGKVLIIDEAYMLYGGGGKNADKGSGNSSNQFKESVIDTIVAEVQNVPGEDRCVLLLGYTDQMLEMFQNVNPGLSRRFKIEDAFNFEDFSEAELLQILNLKLKEQELGATDQAKTVALELLGRMRNRPNFGNGGEVENIITQAKSRAVARRAKIPPSERTDDIMFEPGDFDPDFNRAAEATTNLVKLFSDVVGMDDVVERLKGYQEIAFNCKKRAMDPRKLIPMNFVFTGPPGTGKTTVARKIGQVFYDMGILGTAEFVECSSSDMVGQYVGQTGPKTKKLFEKALGKVLFIDEAYRLAEGQFAQEAIDELVGLLTHTSFKSKLIVVLAGYEQDMNRLLSVNTGLSSRFPDQVVFRDMDAERCIIVLKAELQKEGVSVVGFEDASSTVYIDIKELICDIAELKDWGNARDMVTLSKEMIGCALRSSNSTTGGALELSGDEAVGVVKKMLQDRQRRANINTSNNRRRGRAPNLPQQSFTPTPPTPPSTSTAQNTATAPTPPPPPPPPPTQSPAPEAPQVPPSQSPSPRNRGQNAARGSRVRNRNNGNGPARMGDGSNNSGATRQPQVNTQPPQSPASSQPARPVRDPGVSDALWRQMEIAKLKAGQLERGARTEIKNLERELAEKRKEEDGERKRIQDLQRAETKARDAARRAELQRQRDLAERQKAEDAERMRIQDLQRAEAQARDAARRAELQRQRDLAQRQQAEDAERKRIQDLQRAEAKAREAAYQAELQRQREEARRRELAARAAREKAASELRARQEAERQRKDQEARAQQKLRELGVCPVGYQWIKMGSMYRCAGGSHYVAESQLGL</sequence>
<dbReference type="CDD" id="cd18808">
    <property type="entry name" value="SF1_C_Upf1"/>
    <property type="match status" value="1"/>
</dbReference>
<dbReference type="FunFam" id="3.40.50.300:FF:001660">
    <property type="entry name" value="NF-X1 finger and helicase protein, putative"/>
    <property type="match status" value="1"/>
</dbReference>
<dbReference type="PANTHER" id="PTHR43392">
    <property type="entry name" value="AAA-TYPE ATPASE FAMILY PROTEIN / ANKYRIN REPEAT FAMILY PROTEIN"/>
    <property type="match status" value="1"/>
</dbReference>
<dbReference type="Pfam" id="PF13086">
    <property type="entry name" value="AAA_11"/>
    <property type="match status" value="1"/>
</dbReference>
<feature type="compositionally biased region" description="Low complexity" evidence="4">
    <location>
        <begin position="1207"/>
        <end position="1255"/>
    </location>
</feature>
<dbReference type="PANTHER" id="PTHR43392:SF2">
    <property type="entry name" value="AAA-TYPE ATPASE FAMILY PROTEIN _ ANKYRIN REPEAT FAMILY PROTEIN"/>
    <property type="match status" value="1"/>
</dbReference>
<dbReference type="Proteomes" id="UP000053424">
    <property type="component" value="Unassembled WGS sequence"/>
</dbReference>
<dbReference type="Gene3D" id="3.40.50.300">
    <property type="entry name" value="P-loop containing nucleotide triphosphate hydrolases"/>
    <property type="match status" value="5"/>
</dbReference>
<keyword evidence="3" id="KW-0067">ATP-binding</keyword>
<feature type="compositionally biased region" description="Polar residues" evidence="4">
    <location>
        <begin position="1274"/>
        <end position="1284"/>
    </location>
</feature>
<feature type="compositionally biased region" description="Polar residues" evidence="4">
    <location>
        <begin position="2247"/>
        <end position="2261"/>
    </location>
</feature>
<accession>A0A0C3C820</accession>
<dbReference type="SUPFAM" id="SSF52540">
    <property type="entry name" value="P-loop containing nucleoside triphosphate hydrolases"/>
    <property type="match status" value="4"/>
</dbReference>
<reference evidence="6 7" key="1">
    <citation type="submission" date="2014-04" db="EMBL/GenBank/DDBJ databases">
        <authorList>
            <consortium name="DOE Joint Genome Institute"/>
            <person name="Kuo A."/>
            <person name="Gay G."/>
            <person name="Dore J."/>
            <person name="Kohler A."/>
            <person name="Nagy L.G."/>
            <person name="Floudas D."/>
            <person name="Copeland A."/>
            <person name="Barry K.W."/>
            <person name="Cichocki N."/>
            <person name="Veneault-Fourrey C."/>
            <person name="LaButti K."/>
            <person name="Lindquist E.A."/>
            <person name="Lipzen A."/>
            <person name="Lundell T."/>
            <person name="Morin E."/>
            <person name="Murat C."/>
            <person name="Sun H."/>
            <person name="Tunlid A."/>
            <person name="Henrissat B."/>
            <person name="Grigoriev I.V."/>
            <person name="Hibbett D.S."/>
            <person name="Martin F."/>
            <person name="Nordberg H.P."/>
            <person name="Cantor M.N."/>
            <person name="Hua S.X."/>
        </authorList>
    </citation>
    <scope>NUCLEOTIDE SEQUENCE [LARGE SCALE GENOMIC DNA]</scope>
    <source>
        <strain evidence="7">h7</strain>
    </source>
</reference>
<feature type="region of interest" description="Disordered" evidence="4">
    <location>
        <begin position="2313"/>
        <end position="2411"/>
    </location>
</feature>
<dbReference type="EMBL" id="KN831773">
    <property type="protein sequence ID" value="KIM44990.1"/>
    <property type="molecule type" value="Genomic_DNA"/>
</dbReference>
<feature type="domain" description="AAA+ ATPase" evidence="5">
    <location>
        <begin position="1915"/>
        <end position="2052"/>
    </location>
</feature>
<feature type="compositionally biased region" description="Low complexity" evidence="4">
    <location>
        <begin position="2179"/>
        <end position="2189"/>
    </location>
</feature>
<dbReference type="InterPro" id="IPR041679">
    <property type="entry name" value="DNA2/NAM7-like_C"/>
</dbReference>
<keyword evidence="2" id="KW-0547">Nucleotide-binding</keyword>
<evidence type="ECO:0000256" key="4">
    <source>
        <dbReference type="SAM" id="MobiDB-lite"/>
    </source>
</evidence>
<dbReference type="InterPro" id="IPR003593">
    <property type="entry name" value="AAA+_ATPase"/>
</dbReference>
<dbReference type="HOGENOM" id="CLU_001133_0_0_1"/>
<feature type="region of interest" description="Disordered" evidence="4">
    <location>
        <begin position="1129"/>
        <end position="1150"/>
    </location>
</feature>
<feature type="region of interest" description="Disordered" evidence="4">
    <location>
        <begin position="1170"/>
        <end position="1255"/>
    </location>
</feature>
<evidence type="ECO:0000256" key="3">
    <source>
        <dbReference type="ARBA" id="ARBA00022840"/>
    </source>
</evidence>
<dbReference type="FunFam" id="3.40.50.300:FF:000216">
    <property type="entry name" value="Type VII secretion ATPase EccA"/>
    <property type="match status" value="3"/>
</dbReference>
<evidence type="ECO:0000313" key="7">
    <source>
        <dbReference type="Proteomes" id="UP000053424"/>
    </source>
</evidence>
<proteinExistence type="inferred from homology"/>
<dbReference type="CDD" id="cd00009">
    <property type="entry name" value="AAA"/>
    <property type="match status" value="3"/>
</dbReference>
<name>A0A0C3C820_HEBCY</name>
<dbReference type="Gene3D" id="1.10.8.60">
    <property type="match status" value="2"/>
</dbReference>
<dbReference type="CDD" id="cd06008">
    <property type="entry name" value="NF-X1-zinc-finger"/>
    <property type="match status" value="1"/>
</dbReference>
<dbReference type="FunFam" id="1.10.8.60:FF:000160">
    <property type="entry name" value="WGS project CABT00000000 data, contig 2.55"/>
    <property type="match status" value="1"/>
</dbReference>
<evidence type="ECO:0000313" key="6">
    <source>
        <dbReference type="EMBL" id="KIM44990.1"/>
    </source>
</evidence>
<feature type="compositionally biased region" description="Low complexity" evidence="4">
    <location>
        <begin position="2225"/>
        <end position="2243"/>
    </location>
</feature>
<dbReference type="InterPro" id="IPR041677">
    <property type="entry name" value="DNA2/NAM7_AAA_11"/>
</dbReference>
<feature type="domain" description="AAA+ ATPase" evidence="5">
    <location>
        <begin position="483"/>
        <end position="883"/>
    </location>
</feature>
<keyword evidence="7" id="KW-1185">Reference proteome</keyword>
<dbReference type="InterPro" id="IPR047187">
    <property type="entry name" value="SF1_C_Upf1"/>
</dbReference>
<dbReference type="STRING" id="686832.A0A0C3C820"/>
<dbReference type="Pfam" id="PF17866">
    <property type="entry name" value="AAA_lid_6"/>
    <property type="match status" value="2"/>
</dbReference>
<feature type="domain" description="AAA+ ATPase" evidence="5">
    <location>
        <begin position="1352"/>
        <end position="1488"/>
    </location>
</feature>
<dbReference type="InterPro" id="IPR003959">
    <property type="entry name" value="ATPase_AAA_core"/>
</dbReference>
<evidence type="ECO:0000256" key="2">
    <source>
        <dbReference type="ARBA" id="ARBA00022741"/>
    </source>
</evidence>
<feature type="region of interest" description="Disordered" evidence="4">
    <location>
        <begin position="2427"/>
        <end position="2464"/>
    </location>
</feature>
<evidence type="ECO:0000256" key="1">
    <source>
        <dbReference type="ARBA" id="ARBA00010378"/>
    </source>
</evidence>
<feature type="region of interest" description="Disordered" evidence="4">
    <location>
        <begin position="1272"/>
        <end position="1298"/>
    </location>
</feature>
<reference evidence="7" key="2">
    <citation type="submission" date="2015-01" db="EMBL/GenBank/DDBJ databases">
        <title>Evolutionary Origins and Diversification of the Mycorrhizal Mutualists.</title>
        <authorList>
            <consortium name="DOE Joint Genome Institute"/>
            <consortium name="Mycorrhizal Genomics Consortium"/>
            <person name="Kohler A."/>
            <person name="Kuo A."/>
            <person name="Nagy L.G."/>
            <person name="Floudas D."/>
            <person name="Copeland A."/>
            <person name="Barry K.W."/>
            <person name="Cichocki N."/>
            <person name="Veneault-Fourrey C."/>
            <person name="LaButti K."/>
            <person name="Lindquist E.A."/>
            <person name="Lipzen A."/>
            <person name="Lundell T."/>
            <person name="Morin E."/>
            <person name="Murat C."/>
            <person name="Riley R."/>
            <person name="Ohm R."/>
            <person name="Sun H."/>
            <person name="Tunlid A."/>
            <person name="Henrissat B."/>
            <person name="Grigoriev I.V."/>
            <person name="Hibbett D.S."/>
            <person name="Martin F."/>
        </authorList>
    </citation>
    <scope>NUCLEOTIDE SEQUENCE [LARGE SCALE GENOMIC DNA]</scope>
    <source>
        <strain evidence="7">h7</strain>
    </source>
</reference>
<dbReference type="InterPro" id="IPR027417">
    <property type="entry name" value="P-loop_NTPase"/>
</dbReference>
<evidence type="ECO:0000259" key="5">
    <source>
        <dbReference type="SMART" id="SM00382"/>
    </source>
</evidence>
<protein>
    <recommendedName>
        <fullName evidence="5">AAA+ ATPase domain-containing protein</fullName>
    </recommendedName>
</protein>
<comment type="similarity">
    <text evidence="1">Belongs to the CbxX/CfxQ family.</text>
</comment>
<feature type="compositionally biased region" description="Basic and acidic residues" evidence="4">
    <location>
        <begin position="1180"/>
        <end position="1191"/>
    </location>
</feature>
<feature type="compositionally biased region" description="Pro residues" evidence="4">
    <location>
        <begin position="2190"/>
        <end position="2216"/>
    </location>
</feature>
<dbReference type="SMART" id="SM00382">
    <property type="entry name" value="AAA"/>
    <property type="match status" value="4"/>
</dbReference>
<organism evidence="6 7">
    <name type="scientific">Hebeloma cylindrosporum</name>
    <dbReference type="NCBI Taxonomy" id="76867"/>
    <lineage>
        <taxon>Eukaryota</taxon>
        <taxon>Fungi</taxon>
        <taxon>Dikarya</taxon>
        <taxon>Basidiomycota</taxon>
        <taxon>Agaricomycotina</taxon>
        <taxon>Agaricomycetes</taxon>
        <taxon>Agaricomycetidae</taxon>
        <taxon>Agaricales</taxon>
        <taxon>Agaricineae</taxon>
        <taxon>Hymenogastraceae</taxon>
        <taxon>Hebeloma</taxon>
    </lineage>
</organism>